<dbReference type="PATRIC" id="fig|45065.4.peg.556"/>
<sequence>MNRYHTQKVCLHPVSQKPLDLLTGYQEDRERRLAFNQLAMKVFGHWFEMHNLSFETWYQAGYWNEKYIPYTLFEKGIAIANVSVNILDFNVLGNTVSTIQIGTVMTHPDYRHQQLNRLLMEQVLADWEKKVSLIYLYANPTVLELYPKFGFTPAKEYAWYGTVNHGLKLNSGVEKLNMENRDHQALLCQSIRESVPFSKVVMYDNPDLVMFSALTMLKNDIWYLPAEHCMAIATRDEDTLHLLDVYGRQPVALERIVATLALPRTKMVHFGFTPLDCEKYQSSPVVAEDTLFIRGEPLPLTDERWMFPLLSHA</sequence>
<comment type="caution">
    <text evidence="1">The sequence shown here is derived from an EMBL/GenBank/DDBJ whole genome shotgun (WGS) entry which is preliminary data.</text>
</comment>
<name>A0A0W0U7J6_9GAMM</name>
<dbReference type="AlphaFoldDB" id="A0A0W0U7J6"/>
<keyword evidence="1" id="KW-0808">Transferase</keyword>
<dbReference type="Proteomes" id="UP000054785">
    <property type="component" value="Unassembled WGS sequence"/>
</dbReference>
<accession>A0A0W0U7J6</accession>
<protein>
    <submittedName>
        <fullName evidence="1">Acetyltransferase (GNAT) family protein</fullName>
    </submittedName>
</protein>
<dbReference type="InterPro" id="IPR016181">
    <property type="entry name" value="Acyl_CoA_acyltransferase"/>
</dbReference>
<dbReference type="InterPro" id="IPR000182">
    <property type="entry name" value="GNAT_dom"/>
</dbReference>
<gene>
    <name evidence="1" type="ORF">Lgee_0520</name>
</gene>
<dbReference type="Gene3D" id="3.40.630.30">
    <property type="match status" value="1"/>
</dbReference>
<dbReference type="STRING" id="45065.Lgee_0520"/>
<dbReference type="GO" id="GO:0016747">
    <property type="term" value="F:acyltransferase activity, transferring groups other than amino-acyl groups"/>
    <property type="evidence" value="ECO:0007669"/>
    <property type="project" value="InterPro"/>
</dbReference>
<evidence type="ECO:0000313" key="1">
    <source>
        <dbReference type="EMBL" id="KTD03707.1"/>
    </source>
</evidence>
<dbReference type="SUPFAM" id="SSF55729">
    <property type="entry name" value="Acyl-CoA N-acyltransferases (Nat)"/>
    <property type="match status" value="1"/>
</dbReference>
<organism evidence="1 2">
    <name type="scientific">Legionella geestiana</name>
    <dbReference type="NCBI Taxonomy" id="45065"/>
    <lineage>
        <taxon>Bacteria</taxon>
        <taxon>Pseudomonadati</taxon>
        <taxon>Pseudomonadota</taxon>
        <taxon>Gammaproteobacteria</taxon>
        <taxon>Legionellales</taxon>
        <taxon>Legionellaceae</taxon>
        <taxon>Legionella</taxon>
    </lineage>
</organism>
<reference evidence="1 2" key="1">
    <citation type="submission" date="2015-11" db="EMBL/GenBank/DDBJ databases">
        <title>Genomic analysis of 38 Legionella species identifies large and diverse effector repertoires.</title>
        <authorList>
            <person name="Burstein D."/>
            <person name="Amaro F."/>
            <person name="Zusman T."/>
            <person name="Lifshitz Z."/>
            <person name="Cohen O."/>
            <person name="Gilbert J.A."/>
            <person name="Pupko T."/>
            <person name="Shuman H.A."/>
            <person name="Segal G."/>
        </authorList>
    </citation>
    <scope>NUCLEOTIDE SEQUENCE [LARGE SCALE GENOMIC DNA]</scope>
    <source>
        <strain evidence="1 2">ATCC 49504</strain>
    </source>
</reference>
<proteinExistence type="predicted"/>
<dbReference type="Pfam" id="PF13527">
    <property type="entry name" value="Acetyltransf_9"/>
    <property type="match status" value="1"/>
</dbReference>
<dbReference type="PROSITE" id="PS51186">
    <property type="entry name" value="GNAT"/>
    <property type="match status" value="1"/>
</dbReference>
<keyword evidence="2" id="KW-1185">Reference proteome</keyword>
<dbReference type="EMBL" id="LNYC01000010">
    <property type="protein sequence ID" value="KTD03707.1"/>
    <property type="molecule type" value="Genomic_DNA"/>
</dbReference>
<dbReference type="OrthoDB" id="9804948at2"/>
<evidence type="ECO:0000313" key="2">
    <source>
        <dbReference type="Proteomes" id="UP000054785"/>
    </source>
</evidence>